<evidence type="ECO:0000256" key="2">
    <source>
        <dbReference type="ARBA" id="ARBA00022723"/>
    </source>
</evidence>
<keyword evidence="3" id="KW-0408">Iron</keyword>
<evidence type="ECO:0000256" key="1">
    <source>
        <dbReference type="ARBA" id="ARBA00022617"/>
    </source>
</evidence>
<accession>A0A382L1Y1</accession>
<dbReference type="InterPro" id="IPR036909">
    <property type="entry name" value="Cyt_c-like_dom_sf"/>
</dbReference>
<dbReference type="GO" id="GO:0046872">
    <property type="term" value="F:metal ion binding"/>
    <property type="evidence" value="ECO:0007669"/>
    <property type="project" value="UniProtKB-KW"/>
</dbReference>
<dbReference type="EMBL" id="UINC01084195">
    <property type="protein sequence ID" value="SVC30609.1"/>
    <property type="molecule type" value="Genomic_DNA"/>
</dbReference>
<feature type="non-terminal residue" evidence="6">
    <location>
        <position position="1"/>
    </location>
</feature>
<feature type="domain" description="Cytochrome c" evidence="5">
    <location>
        <begin position="28"/>
        <end position="135"/>
    </location>
</feature>
<dbReference type="SUPFAM" id="SSF46626">
    <property type="entry name" value="Cytochrome c"/>
    <property type="match status" value="1"/>
</dbReference>
<evidence type="ECO:0000256" key="4">
    <source>
        <dbReference type="SAM" id="MobiDB-lite"/>
    </source>
</evidence>
<evidence type="ECO:0000256" key="3">
    <source>
        <dbReference type="ARBA" id="ARBA00023004"/>
    </source>
</evidence>
<protein>
    <recommendedName>
        <fullName evidence="5">Cytochrome c domain-containing protein</fullName>
    </recommendedName>
</protein>
<dbReference type="PROSITE" id="PS51007">
    <property type="entry name" value="CYTC"/>
    <property type="match status" value="1"/>
</dbReference>
<proteinExistence type="predicted"/>
<reference evidence="6" key="1">
    <citation type="submission" date="2018-05" db="EMBL/GenBank/DDBJ databases">
        <authorList>
            <person name="Lanie J.A."/>
            <person name="Ng W.-L."/>
            <person name="Kazmierczak K.M."/>
            <person name="Andrzejewski T.M."/>
            <person name="Davidsen T.M."/>
            <person name="Wayne K.J."/>
            <person name="Tettelin H."/>
            <person name="Glass J.I."/>
            <person name="Rusch D."/>
            <person name="Podicherti R."/>
            <person name="Tsui H.-C.T."/>
            <person name="Winkler M.E."/>
        </authorList>
    </citation>
    <scope>NUCLEOTIDE SEQUENCE</scope>
</reference>
<dbReference type="GO" id="GO:0009055">
    <property type="term" value="F:electron transfer activity"/>
    <property type="evidence" value="ECO:0007669"/>
    <property type="project" value="InterPro"/>
</dbReference>
<dbReference type="GO" id="GO:0020037">
    <property type="term" value="F:heme binding"/>
    <property type="evidence" value="ECO:0007669"/>
    <property type="project" value="InterPro"/>
</dbReference>
<evidence type="ECO:0000313" key="6">
    <source>
        <dbReference type="EMBL" id="SVC30609.1"/>
    </source>
</evidence>
<organism evidence="6">
    <name type="scientific">marine metagenome</name>
    <dbReference type="NCBI Taxonomy" id="408172"/>
    <lineage>
        <taxon>unclassified sequences</taxon>
        <taxon>metagenomes</taxon>
        <taxon>ecological metagenomes</taxon>
    </lineage>
</organism>
<name>A0A382L1Y1_9ZZZZ</name>
<keyword evidence="1" id="KW-0349">Heme</keyword>
<dbReference type="Pfam" id="PF00034">
    <property type="entry name" value="Cytochrom_C"/>
    <property type="match status" value="1"/>
</dbReference>
<dbReference type="Gene3D" id="1.10.760.10">
    <property type="entry name" value="Cytochrome c-like domain"/>
    <property type="match status" value="1"/>
</dbReference>
<keyword evidence="2" id="KW-0479">Metal-binding</keyword>
<evidence type="ECO:0000259" key="5">
    <source>
        <dbReference type="PROSITE" id="PS51007"/>
    </source>
</evidence>
<dbReference type="InterPro" id="IPR009056">
    <property type="entry name" value="Cyt_c-like_dom"/>
</dbReference>
<gene>
    <name evidence="6" type="ORF">METZ01_LOCUS283463</name>
</gene>
<sequence length="385" mass="42876">ENGKLAFKKETVITRKRSDDEPAKPDPKLIARGKTLFQTKICFTCHQTDPAVPVPAGLALKSPAFMGDFWGKEREVHEGGPTGPIKRVKFDEAYFMESVEKPMAKIVKGAIPGMAPLPTTLEERKALAAYVKSLSTGNAKPKPNTPDGGLGETLKGKRIYLDLKKADDIWMEFHPDGNVYAGEDDDYRGKTAKWSVAGNKVKILTGSDDDYMVFKDTSLAVGSIIIGLNSPNKPEEEGEKWIIKDVKTRNPSELAEVAPTIQLIQGFINAMAARDYKAFKKLTCLGMTKEQFKAFMAQNDDRKVTRAWDVSKDDFVPGLNTIIQEAFRKAQEKRFDWSRAKIVDFEIDDDGKAELISGEEKLHLLLDDCFLTPQGKLMFNVPGVR</sequence>
<dbReference type="AlphaFoldDB" id="A0A382L1Y1"/>
<feature type="region of interest" description="Disordered" evidence="4">
    <location>
        <begin position="1"/>
        <end position="27"/>
    </location>
</feature>